<organism evidence="2">
    <name type="scientific">Peromfec virus RodF8_50</name>
    <dbReference type="NCBI Taxonomy" id="2929380"/>
    <lineage>
        <taxon>Viruses</taxon>
        <taxon>Monodnaviria</taxon>
        <taxon>Sangervirae</taxon>
        <taxon>Phixviricota</taxon>
        <taxon>Malgrandaviricetes</taxon>
        <taxon>Petitvirales</taxon>
        <taxon>Microviridae</taxon>
    </lineage>
</organism>
<sequence length="141" mass="15188">MAVNNFFSRLIDPSGAEQVFNAEQAQIGRDFNAEQAQISREFNAEEAQKNRDYQERMSNTAYQRAFEDMRAVGLNPYLAYGQGGASSPSGSTASSSGLSGPTASAGTSNVLTQFASAVQSVASLVTSIKGRTTTVRHRYYI</sequence>
<name>A0A976N209_9VIRU</name>
<proteinExistence type="predicted"/>
<feature type="region of interest" description="Disordered" evidence="1">
    <location>
        <begin position="83"/>
        <end position="105"/>
    </location>
</feature>
<protein>
    <submittedName>
        <fullName evidence="2">DNA pilot protein</fullName>
    </submittedName>
</protein>
<evidence type="ECO:0000313" key="2">
    <source>
        <dbReference type="EMBL" id="UPW41582.1"/>
    </source>
</evidence>
<dbReference type="EMBL" id="OM869631">
    <property type="protein sequence ID" value="UPW41582.1"/>
    <property type="molecule type" value="Genomic_DNA"/>
</dbReference>
<accession>A0A976N209</accession>
<evidence type="ECO:0000256" key="1">
    <source>
        <dbReference type="SAM" id="MobiDB-lite"/>
    </source>
</evidence>
<reference evidence="2" key="1">
    <citation type="submission" date="2022-02" db="EMBL/GenBank/DDBJ databases">
        <title>Towards deciphering the DNA virus diversity associated with rodent species in the families Cricetidae and Heteromyidae.</title>
        <authorList>
            <person name="Lund M."/>
            <person name="Larsen B.B."/>
            <person name="Gryseels S."/>
            <person name="Kraberger S."/>
            <person name="Rowsey D.M."/>
            <person name="Steger L."/>
            <person name="Yule K.M."/>
            <person name="Upham N.S."/>
            <person name="Worobey M."/>
            <person name="Van Doorslaer K."/>
            <person name="Varsani A."/>
        </authorList>
    </citation>
    <scope>NUCLEOTIDE SEQUENCE</scope>
    <source>
        <strain evidence="2">NeonRodF8_50</strain>
    </source>
</reference>
<feature type="compositionally biased region" description="Low complexity" evidence="1">
    <location>
        <begin position="85"/>
        <end position="105"/>
    </location>
</feature>